<organism evidence="3 4">
    <name type="scientific">Microvirga lupini</name>
    <dbReference type="NCBI Taxonomy" id="420324"/>
    <lineage>
        <taxon>Bacteria</taxon>
        <taxon>Pseudomonadati</taxon>
        <taxon>Pseudomonadota</taxon>
        <taxon>Alphaproteobacteria</taxon>
        <taxon>Hyphomicrobiales</taxon>
        <taxon>Methylobacteriaceae</taxon>
        <taxon>Microvirga</taxon>
    </lineage>
</organism>
<protein>
    <submittedName>
        <fullName evidence="3">Uncharacterized protein</fullName>
    </submittedName>
</protein>
<dbReference type="Proteomes" id="UP000532010">
    <property type="component" value="Unassembled WGS sequence"/>
</dbReference>
<feature type="chain" id="PRO_5030747530" evidence="2">
    <location>
        <begin position="27"/>
        <end position="234"/>
    </location>
</feature>
<evidence type="ECO:0000256" key="2">
    <source>
        <dbReference type="SAM" id="SignalP"/>
    </source>
</evidence>
<feature type="region of interest" description="Disordered" evidence="1">
    <location>
        <begin position="29"/>
        <end position="51"/>
    </location>
</feature>
<keyword evidence="2" id="KW-0732">Signal</keyword>
<proteinExistence type="predicted"/>
<dbReference type="AlphaFoldDB" id="A0A7W4VPA7"/>
<keyword evidence="4" id="KW-1185">Reference proteome</keyword>
<accession>A0A7W4VPA7</accession>
<reference evidence="3 4" key="1">
    <citation type="submission" date="2020-08" db="EMBL/GenBank/DDBJ databases">
        <title>The Agave Microbiome: Exploring the role of microbial communities in plant adaptations to desert environments.</title>
        <authorList>
            <person name="Partida-Martinez L.P."/>
        </authorList>
    </citation>
    <scope>NUCLEOTIDE SEQUENCE [LARGE SCALE GENOMIC DNA]</scope>
    <source>
        <strain evidence="3 4">AT3.9</strain>
    </source>
</reference>
<evidence type="ECO:0000313" key="4">
    <source>
        <dbReference type="Proteomes" id="UP000532010"/>
    </source>
</evidence>
<gene>
    <name evidence="3" type="ORF">FHR70_003876</name>
</gene>
<dbReference type="EMBL" id="JACHWB010000006">
    <property type="protein sequence ID" value="MBB3020788.1"/>
    <property type="molecule type" value="Genomic_DNA"/>
</dbReference>
<feature type="signal peptide" evidence="2">
    <location>
        <begin position="1"/>
        <end position="26"/>
    </location>
</feature>
<name>A0A7W4VPA7_9HYPH</name>
<evidence type="ECO:0000313" key="3">
    <source>
        <dbReference type="EMBL" id="MBB3020788.1"/>
    </source>
</evidence>
<dbReference type="RefSeq" id="WP_210277706.1">
    <property type="nucleotide sequence ID" value="NZ_JACHWB010000006.1"/>
</dbReference>
<sequence>MTSHLLCRAAVAASLLAFVEASVLPAAGHDGHDHTEPRAPAAYDAAGGGPAPGEPDLAAVRQATERFRDVKVALAEGYVRDPGDLCDTAEMMGQPAALGAMGIHFFRPDLLGITAPPNPRVDGTGTHTDFRNPAILIYEPQADGSLELVAVENLVFRQAWHAAGHRELPAFHGVAYDTMADDPATAVDEAHLFEPHYDRHVWIYRANPNGVFAPFNPHVTCQDHRGGSHQHASR</sequence>
<comment type="caution">
    <text evidence="3">The sequence shown here is derived from an EMBL/GenBank/DDBJ whole genome shotgun (WGS) entry which is preliminary data.</text>
</comment>
<evidence type="ECO:0000256" key="1">
    <source>
        <dbReference type="SAM" id="MobiDB-lite"/>
    </source>
</evidence>